<feature type="chain" id="PRO_5036930183" evidence="1">
    <location>
        <begin position="34"/>
        <end position="425"/>
    </location>
</feature>
<keyword evidence="1" id="KW-0732">Signal</keyword>
<dbReference type="RefSeq" id="WP_190213234.1">
    <property type="nucleotide sequence ID" value="NZ_BNBO01000033.1"/>
</dbReference>
<gene>
    <name evidence="2" type="ORF">GCM10018781_51010</name>
</gene>
<proteinExistence type="predicted"/>
<evidence type="ECO:0000256" key="1">
    <source>
        <dbReference type="SAM" id="SignalP"/>
    </source>
</evidence>
<dbReference type="AlphaFoldDB" id="A0A919KYJ7"/>
<keyword evidence="3" id="KW-1185">Reference proteome</keyword>
<dbReference type="EMBL" id="BNBO01000033">
    <property type="protein sequence ID" value="GHH77473.1"/>
    <property type="molecule type" value="Genomic_DNA"/>
</dbReference>
<dbReference type="PANTHER" id="PTHR43649">
    <property type="entry name" value="ARABINOSE-BINDING PROTEIN-RELATED"/>
    <property type="match status" value="1"/>
</dbReference>
<dbReference type="SUPFAM" id="SSF53850">
    <property type="entry name" value="Periplasmic binding protein-like II"/>
    <property type="match status" value="1"/>
</dbReference>
<accession>A0A919KYJ7</accession>
<organism evidence="2 3">
    <name type="scientific">Kitasatospora indigofera</name>
    <dbReference type="NCBI Taxonomy" id="67307"/>
    <lineage>
        <taxon>Bacteria</taxon>
        <taxon>Bacillati</taxon>
        <taxon>Actinomycetota</taxon>
        <taxon>Actinomycetes</taxon>
        <taxon>Kitasatosporales</taxon>
        <taxon>Streptomycetaceae</taxon>
        <taxon>Kitasatospora</taxon>
    </lineage>
</organism>
<evidence type="ECO:0000313" key="3">
    <source>
        <dbReference type="Proteomes" id="UP000617734"/>
    </source>
</evidence>
<dbReference type="Proteomes" id="UP000617734">
    <property type="component" value="Unassembled WGS sequence"/>
</dbReference>
<dbReference type="PANTHER" id="PTHR43649:SF14">
    <property type="entry name" value="BLR3389 PROTEIN"/>
    <property type="match status" value="1"/>
</dbReference>
<dbReference type="PROSITE" id="PS51257">
    <property type="entry name" value="PROKAR_LIPOPROTEIN"/>
    <property type="match status" value="1"/>
</dbReference>
<reference evidence="2" key="1">
    <citation type="journal article" date="2014" name="Int. J. Syst. Evol. Microbiol.">
        <title>Complete genome sequence of Corynebacterium casei LMG S-19264T (=DSM 44701T), isolated from a smear-ripened cheese.</title>
        <authorList>
            <consortium name="US DOE Joint Genome Institute (JGI-PGF)"/>
            <person name="Walter F."/>
            <person name="Albersmeier A."/>
            <person name="Kalinowski J."/>
            <person name="Ruckert C."/>
        </authorList>
    </citation>
    <scope>NUCLEOTIDE SEQUENCE</scope>
    <source>
        <strain evidence="2">JCM 4646</strain>
    </source>
</reference>
<dbReference type="GeneID" id="95355469"/>
<dbReference type="InterPro" id="IPR006059">
    <property type="entry name" value="SBP"/>
</dbReference>
<dbReference type="Gene3D" id="3.40.190.10">
    <property type="entry name" value="Periplasmic binding protein-like II"/>
    <property type="match status" value="2"/>
</dbReference>
<dbReference type="InterPro" id="IPR050490">
    <property type="entry name" value="Bact_solute-bd_prot1"/>
</dbReference>
<protein>
    <submittedName>
        <fullName evidence="2">Sugar ABC transporter substrate-binding protein</fullName>
    </submittedName>
</protein>
<sequence>MSIRRRTYGALVMAAALALVTACGSGGSSGSDAAGGATTWWHNGTQDPLKSVWERAAAAYEKAHPGAKLDVVPIQNEQFPTKVPLALQSDNPPGVYFNQGGGLLATQAGSGRVADITDRTKGWIKDLGPAAQGWASDGKQYGVPYASHVVGFWYRKDLFAKAGITKAPATLDELKSAVTALKAAGTVPIALGGKDRWPDAFYYNYFAVRECSVETLKSSVAKAKFTDQCFTRAGQDVIDLIALKPFQPGFNGTPAQQGTGSSAGMVAAGQAAMELQGDWNPGVMQGLTADPAYKAELGWFPFPSIAGAAGDPSVALGGGDGFSCTVKQADACVDLLKYLTSAEVQTDLISSGAATIPVNPAAEAAIKDPVVKEVFTYNSKASYVQVYFDVALPTAAGQALNDAVANLFAGQGDAGSVARAVNSAG</sequence>
<dbReference type="Pfam" id="PF01547">
    <property type="entry name" value="SBP_bac_1"/>
    <property type="match status" value="1"/>
</dbReference>
<evidence type="ECO:0000313" key="2">
    <source>
        <dbReference type="EMBL" id="GHH77473.1"/>
    </source>
</evidence>
<reference evidence="2" key="2">
    <citation type="submission" date="2020-09" db="EMBL/GenBank/DDBJ databases">
        <authorList>
            <person name="Sun Q."/>
            <person name="Ohkuma M."/>
        </authorList>
    </citation>
    <scope>NUCLEOTIDE SEQUENCE</scope>
    <source>
        <strain evidence="2">JCM 4646</strain>
    </source>
</reference>
<comment type="caution">
    <text evidence="2">The sequence shown here is derived from an EMBL/GenBank/DDBJ whole genome shotgun (WGS) entry which is preliminary data.</text>
</comment>
<name>A0A919KYJ7_9ACTN</name>
<feature type="signal peptide" evidence="1">
    <location>
        <begin position="1"/>
        <end position="33"/>
    </location>
</feature>